<reference evidence="1 2" key="1">
    <citation type="submission" date="2023-01" db="EMBL/GenBank/DDBJ databases">
        <authorList>
            <person name="Whitehead M."/>
        </authorList>
    </citation>
    <scope>NUCLEOTIDE SEQUENCE [LARGE SCALE GENOMIC DNA]</scope>
</reference>
<protein>
    <submittedName>
        <fullName evidence="1">Uncharacterized protein</fullName>
    </submittedName>
</protein>
<comment type="caution">
    <text evidence="1">The sequence shown here is derived from an EMBL/GenBank/DDBJ whole genome shotgun (WGS) entry which is preliminary data.</text>
</comment>
<evidence type="ECO:0000313" key="2">
    <source>
        <dbReference type="Proteomes" id="UP001160148"/>
    </source>
</evidence>
<keyword evidence="2" id="KW-1185">Reference proteome</keyword>
<organism evidence="1 2">
    <name type="scientific">Macrosiphum euphorbiae</name>
    <name type="common">potato aphid</name>
    <dbReference type="NCBI Taxonomy" id="13131"/>
    <lineage>
        <taxon>Eukaryota</taxon>
        <taxon>Metazoa</taxon>
        <taxon>Ecdysozoa</taxon>
        <taxon>Arthropoda</taxon>
        <taxon>Hexapoda</taxon>
        <taxon>Insecta</taxon>
        <taxon>Pterygota</taxon>
        <taxon>Neoptera</taxon>
        <taxon>Paraneoptera</taxon>
        <taxon>Hemiptera</taxon>
        <taxon>Sternorrhyncha</taxon>
        <taxon>Aphidomorpha</taxon>
        <taxon>Aphidoidea</taxon>
        <taxon>Aphididae</taxon>
        <taxon>Macrosiphini</taxon>
        <taxon>Macrosiphum</taxon>
    </lineage>
</organism>
<gene>
    <name evidence="1" type="ORF">MEUPH1_LOCUS14364</name>
</gene>
<sequence length="84" mass="9202">MKRSQPTTFNCYKRCRPSDGNRAIARGPIPNTAARLIETSATATLLDAQDTQGMGTSVGAYIGTEEWSADRSGYPRYTSIWTPD</sequence>
<dbReference type="AlphaFoldDB" id="A0AAV0WSV5"/>
<proteinExistence type="predicted"/>
<name>A0AAV0WSV5_9HEMI</name>
<accession>A0AAV0WSV5</accession>
<dbReference type="Proteomes" id="UP001160148">
    <property type="component" value="Unassembled WGS sequence"/>
</dbReference>
<dbReference type="EMBL" id="CARXXK010000002">
    <property type="protein sequence ID" value="CAI6358898.1"/>
    <property type="molecule type" value="Genomic_DNA"/>
</dbReference>
<evidence type="ECO:0000313" key="1">
    <source>
        <dbReference type="EMBL" id="CAI6358898.1"/>
    </source>
</evidence>